<evidence type="ECO:0000256" key="2">
    <source>
        <dbReference type="ARBA" id="ARBA00013064"/>
    </source>
</evidence>
<feature type="domain" description="Tyrosine specific protein phosphatases" evidence="6">
    <location>
        <begin position="79"/>
        <end position="139"/>
    </location>
</feature>
<proteinExistence type="inferred from homology"/>
<dbReference type="InterPro" id="IPR000387">
    <property type="entry name" value="Tyr_Pase_dom"/>
</dbReference>
<dbReference type="Pfam" id="PF00782">
    <property type="entry name" value="DSPc"/>
    <property type="match status" value="1"/>
</dbReference>
<dbReference type="KEGG" id="tet:TTHERM_00046430"/>
<dbReference type="InterPro" id="IPR000340">
    <property type="entry name" value="Dual-sp_phosphatase_cat-dom"/>
</dbReference>
<keyword evidence="8" id="KW-1185">Reference proteome</keyword>
<dbReference type="Gene3D" id="3.90.190.10">
    <property type="entry name" value="Protein tyrosine phosphatase superfamily"/>
    <property type="match status" value="1"/>
</dbReference>
<comment type="similarity">
    <text evidence="1">Belongs to the protein-tyrosine phosphatase family. Non-receptor class dual specificity subfamily.</text>
</comment>
<dbReference type="CDD" id="cd14498">
    <property type="entry name" value="DSP"/>
    <property type="match status" value="1"/>
</dbReference>
<dbReference type="RefSeq" id="XP_001014638.1">
    <property type="nucleotide sequence ID" value="XM_001014638.1"/>
</dbReference>
<dbReference type="InterPro" id="IPR016130">
    <property type="entry name" value="Tyr_Pase_AS"/>
</dbReference>
<dbReference type="PROSITE" id="PS00383">
    <property type="entry name" value="TYR_PHOSPHATASE_1"/>
    <property type="match status" value="1"/>
</dbReference>
<sequence length="168" mass="19125">MYGGKEYDFFGIKQCDEIIAPNEQGVGGLYLGQIGLVYTDKIEKMKIGAVVSIIGYTVAIDSSKNVKHLFIQAEDDEDEEIKQHFQMTYDFIHENLKKTNVFVHCQMGISRSSSIVIAYLMKEKGMDFLDTLNFVRSKRSCVSPNEGFVSQLIEYSQDLQNQKNKSNQ</sequence>
<evidence type="ECO:0000313" key="7">
    <source>
        <dbReference type="EMBL" id="EAR94721.1"/>
    </source>
</evidence>
<dbReference type="GO" id="GO:0043409">
    <property type="term" value="P:negative regulation of MAPK cascade"/>
    <property type="evidence" value="ECO:0007669"/>
    <property type="project" value="TreeGrafter"/>
</dbReference>
<dbReference type="GO" id="GO:0017017">
    <property type="term" value="F:MAP kinase tyrosine/serine/threonine phosphatase activity"/>
    <property type="evidence" value="ECO:0007669"/>
    <property type="project" value="TreeGrafter"/>
</dbReference>
<dbReference type="HOGENOM" id="CLU_027074_11_8_1"/>
<dbReference type="OMA" id="NLLVHCM"/>
<dbReference type="OrthoDB" id="10252009at2759"/>
<gene>
    <name evidence="7" type="ORF">TTHERM_00046430</name>
</gene>
<dbReference type="PANTHER" id="PTHR10159:SF519">
    <property type="entry name" value="DUAL SPECIFICITY PROTEIN PHOSPHATASE MPK3"/>
    <property type="match status" value="1"/>
</dbReference>
<dbReference type="EC" id="3.1.3.48" evidence="2"/>
<evidence type="ECO:0000256" key="3">
    <source>
        <dbReference type="ARBA" id="ARBA00022801"/>
    </source>
</evidence>
<reference evidence="8" key="1">
    <citation type="journal article" date="2006" name="PLoS Biol.">
        <title>Macronuclear genome sequence of the ciliate Tetrahymena thermophila, a model eukaryote.</title>
        <authorList>
            <person name="Eisen J.A."/>
            <person name="Coyne R.S."/>
            <person name="Wu M."/>
            <person name="Wu D."/>
            <person name="Thiagarajan M."/>
            <person name="Wortman J.R."/>
            <person name="Badger J.H."/>
            <person name="Ren Q."/>
            <person name="Amedeo P."/>
            <person name="Jones K.M."/>
            <person name="Tallon L.J."/>
            <person name="Delcher A.L."/>
            <person name="Salzberg S.L."/>
            <person name="Silva J.C."/>
            <person name="Haas B.J."/>
            <person name="Majoros W.H."/>
            <person name="Farzad M."/>
            <person name="Carlton J.M."/>
            <person name="Smith R.K. Jr."/>
            <person name="Garg J."/>
            <person name="Pearlman R.E."/>
            <person name="Karrer K.M."/>
            <person name="Sun L."/>
            <person name="Manning G."/>
            <person name="Elde N.C."/>
            <person name="Turkewitz A.P."/>
            <person name="Asai D.J."/>
            <person name="Wilkes D.E."/>
            <person name="Wang Y."/>
            <person name="Cai H."/>
            <person name="Collins K."/>
            <person name="Stewart B.A."/>
            <person name="Lee S.R."/>
            <person name="Wilamowska K."/>
            <person name="Weinberg Z."/>
            <person name="Ruzzo W.L."/>
            <person name="Wloga D."/>
            <person name="Gaertig J."/>
            <person name="Frankel J."/>
            <person name="Tsao C.-C."/>
            <person name="Gorovsky M.A."/>
            <person name="Keeling P.J."/>
            <person name="Waller R.F."/>
            <person name="Patron N.J."/>
            <person name="Cherry J.M."/>
            <person name="Stover N.A."/>
            <person name="Krieger C.J."/>
            <person name="del Toro C."/>
            <person name="Ryder H.F."/>
            <person name="Williamson S.C."/>
            <person name="Barbeau R.A."/>
            <person name="Hamilton E.P."/>
            <person name="Orias E."/>
        </authorList>
    </citation>
    <scope>NUCLEOTIDE SEQUENCE [LARGE SCALE GENOMIC DNA]</scope>
    <source>
        <strain evidence="8">SB210</strain>
    </source>
</reference>
<keyword evidence="4" id="KW-0904">Protein phosphatase</keyword>
<protein>
    <recommendedName>
        <fullName evidence="2">protein-tyrosine-phosphatase</fullName>
        <ecNumber evidence="2">3.1.3.48</ecNumber>
    </recommendedName>
</protein>
<evidence type="ECO:0000259" key="6">
    <source>
        <dbReference type="PROSITE" id="PS50056"/>
    </source>
</evidence>
<dbReference type="Proteomes" id="UP000009168">
    <property type="component" value="Unassembled WGS sequence"/>
</dbReference>
<feature type="domain" description="Tyrosine-protein phosphatase" evidence="5">
    <location>
        <begin position="20"/>
        <end position="161"/>
    </location>
</feature>
<dbReference type="GO" id="GO:0008330">
    <property type="term" value="F:protein tyrosine/threonine phosphatase activity"/>
    <property type="evidence" value="ECO:0007669"/>
    <property type="project" value="TreeGrafter"/>
</dbReference>
<dbReference type="eggNOG" id="KOG1716">
    <property type="taxonomic scope" value="Eukaryota"/>
</dbReference>
<evidence type="ECO:0000256" key="1">
    <source>
        <dbReference type="ARBA" id="ARBA00008601"/>
    </source>
</evidence>
<evidence type="ECO:0000259" key="5">
    <source>
        <dbReference type="PROSITE" id="PS50054"/>
    </source>
</evidence>
<dbReference type="GO" id="GO:0005737">
    <property type="term" value="C:cytoplasm"/>
    <property type="evidence" value="ECO:0007669"/>
    <property type="project" value="TreeGrafter"/>
</dbReference>
<dbReference type="SMART" id="SM00195">
    <property type="entry name" value="DSPc"/>
    <property type="match status" value="1"/>
</dbReference>
<name>Q23DP8_TETTS</name>
<accession>Q23DP8</accession>
<dbReference type="GO" id="GO:0033550">
    <property type="term" value="F:MAP kinase tyrosine phosphatase activity"/>
    <property type="evidence" value="ECO:0007669"/>
    <property type="project" value="TreeGrafter"/>
</dbReference>
<evidence type="ECO:0000313" key="8">
    <source>
        <dbReference type="Proteomes" id="UP000009168"/>
    </source>
</evidence>
<dbReference type="InterPro" id="IPR020422">
    <property type="entry name" value="TYR_PHOSPHATASE_DUAL_dom"/>
</dbReference>
<evidence type="ECO:0000256" key="4">
    <source>
        <dbReference type="ARBA" id="ARBA00022912"/>
    </source>
</evidence>
<keyword evidence="3" id="KW-0378">Hydrolase</keyword>
<dbReference type="GeneID" id="7832880"/>
<dbReference type="PROSITE" id="PS50056">
    <property type="entry name" value="TYR_PHOSPHATASE_2"/>
    <property type="match status" value="1"/>
</dbReference>
<organism evidence="7 8">
    <name type="scientific">Tetrahymena thermophila (strain SB210)</name>
    <dbReference type="NCBI Taxonomy" id="312017"/>
    <lineage>
        <taxon>Eukaryota</taxon>
        <taxon>Sar</taxon>
        <taxon>Alveolata</taxon>
        <taxon>Ciliophora</taxon>
        <taxon>Intramacronucleata</taxon>
        <taxon>Oligohymenophorea</taxon>
        <taxon>Hymenostomatida</taxon>
        <taxon>Tetrahymenina</taxon>
        <taxon>Tetrahymenidae</taxon>
        <taxon>Tetrahymena</taxon>
    </lineage>
</organism>
<dbReference type="EMBL" id="GG662712">
    <property type="protein sequence ID" value="EAR94721.1"/>
    <property type="molecule type" value="Genomic_DNA"/>
</dbReference>
<dbReference type="PROSITE" id="PS50054">
    <property type="entry name" value="TYR_PHOSPHATASE_DUAL"/>
    <property type="match status" value="1"/>
</dbReference>
<dbReference type="InterPro" id="IPR029021">
    <property type="entry name" value="Prot-tyrosine_phosphatase-like"/>
</dbReference>
<dbReference type="InParanoid" id="Q23DP8"/>
<dbReference type="STRING" id="312017.Q23DP8"/>
<dbReference type="AlphaFoldDB" id="Q23DP8"/>
<dbReference type="SUPFAM" id="SSF52799">
    <property type="entry name" value="(Phosphotyrosine protein) phosphatases II"/>
    <property type="match status" value="1"/>
</dbReference>
<dbReference type="PANTHER" id="PTHR10159">
    <property type="entry name" value="DUAL SPECIFICITY PROTEIN PHOSPHATASE"/>
    <property type="match status" value="1"/>
</dbReference>